<dbReference type="EMBL" id="CABVIE010000006">
    <property type="protein sequence ID" value="VVO88616.1"/>
    <property type="molecule type" value="Genomic_DNA"/>
</dbReference>
<evidence type="ECO:0000313" key="2">
    <source>
        <dbReference type="Proteomes" id="UP000325723"/>
    </source>
</evidence>
<gene>
    <name evidence="1" type="ORF">PS900_02203</name>
</gene>
<name>A0A8H2RHD2_PSEFL</name>
<dbReference type="AlphaFoldDB" id="A0A8H2RHD2"/>
<comment type="caution">
    <text evidence="1">The sequence shown here is derived from an EMBL/GenBank/DDBJ whole genome shotgun (WGS) entry which is preliminary data.</text>
</comment>
<accession>A0A8H2RHD2</accession>
<sequence length="184" mass="20956">MSNPDPQQSFTATLSIDNKPVVLYQRAIQQKLDDPQTSEELHNFYQRKLESGSTTNFLTFDEGLTPELFCFEYYDGVYIIKIQGSNGEFTDTVSMEGELRNWSVYEGDDPTHFRIKDNTGTVVKLDDTPFEGGYFLLYSGPQHRKVCTYGELPSFPVITDYPNRGGRLAIFNLNIIKRSTSNGH</sequence>
<organism evidence="1 2">
    <name type="scientific">Pseudomonas fluorescens</name>
    <dbReference type="NCBI Taxonomy" id="294"/>
    <lineage>
        <taxon>Bacteria</taxon>
        <taxon>Pseudomonadati</taxon>
        <taxon>Pseudomonadota</taxon>
        <taxon>Gammaproteobacteria</taxon>
        <taxon>Pseudomonadales</taxon>
        <taxon>Pseudomonadaceae</taxon>
        <taxon>Pseudomonas</taxon>
    </lineage>
</organism>
<dbReference type="RefSeq" id="WP_150754986.1">
    <property type="nucleotide sequence ID" value="NZ_CABVHR010000014.1"/>
</dbReference>
<evidence type="ECO:0000313" key="1">
    <source>
        <dbReference type="EMBL" id="VVO88616.1"/>
    </source>
</evidence>
<reference evidence="1 2" key="1">
    <citation type="submission" date="2019-09" db="EMBL/GenBank/DDBJ databases">
        <authorList>
            <person name="Chandra G."/>
            <person name="Truman W A."/>
        </authorList>
    </citation>
    <scope>NUCLEOTIDE SEQUENCE [LARGE SCALE GENOMIC DNA]</scope>
    <source>
        <strain evidence="1">PS900</strain>
    </source>
</reference>
<protein>
    <submittedName>
        <fullName evidence="1">Uncharacterized protein</fullName>
    </submittedName>
</protein>
<dbReference type="Proteomes" id="UP000325723">
    <property type="component" value="Unassembled WGS sequence"/>
</dbReference>
<proteinExistence type="predicted"/>